<sequence length="499" mass="56327">MTGYTSIVKAYVPDHQSGNRINFDSFLPVLYVIHDGERIKKANNYFVTDRSDPGSGPNYAWDASYVSKSPFNSEECFLQNNVSKSHYAKDVEQHGLDQSSNVKTTFMEFDLEPPTLNISASFFYDPTLYGSADRVSPHLQQKALWIWSNDTYNYTYLSTFGTCQPDGGNYQWGFSFIQLFIMNIMLLIWTLGILIMWYRAQSTMQKRGRVSVAGVHKAVVELAETMHKELDAEDFDLSLSTEAQIKQRTAAAKGGSIAYDAPLVDEKVPDASFTKWLKREKWWLIVTFVFIFATSVLMIIRPLSRIPRSIYRVHSNTFGPNRVTSTMSQSSTSENTTSTVPPPLTHMLETCIYVSSASRSAEWYSRIFNITPDFVNDRMASFPIPPTTLLLFTLGYTSADSDVPNRGRIAGHGPTPEVLNILSKSASSTLDPKSQALKQHFCFAVPNAEDVKKWEQHLSSEGVKILSTMDWERGGRSVYFEDLDGNVGEVASRGLWKHW</sequence>
<dbReference type="Gene3D" id="3.10.180.10">
    <property type="entry name" value="2,3-Dihydroxybiphenyl 1,2-Dioxygenase, domain 1"/>
    <property type="match status" value="1"/>
</dbReference>
<dbReference type="InterPro" id="IPR037523">
    <property type="entry name" value="VOC_core"/>
</dbReference>
<evidence type="ECO:0000313" key="3">
    <source>
        <dbReference type="EMBL" id="KAJ4357447.1"/>
    </source>
</evidence>
<dbReference type="PROSITE" id="PS51819">
    <property type="entry name" value="VOC"/>
    <property type="match status" value="1"/>
</dbReference>
<accession>A0A9W8XQX5</accession>
<dbReference type="PANTHER" id="PTHR21366">
    <property type="entry name" value="GLYOXALASE FAMILY PROTEIN"/>
    <property type="match status" value="1"/>
</dbReference>
<dbReference type="InterPro" id="IPR050383">
    <property type="entry name" value="GlyoxalaseI/FosfomycinResist"/>
</dbReference>
<evidence type="ECO:0000259" key="2">
    <source>
        <dbReference type="PROSITE" id="PS51819"/>
    </source>
</evidence>
<dbReference type="InterPro" id="IPR004360">
    <property type="entry name" value="Glyas_Fos-R_dOase_dom"/>
</dbReference>
<gene>
    <name evidence="3" type="ORF">N0V89_002022</name>
</gene>
<dbReference type="PANTHER" id="PTHR21366:SF22">
    <property type="entry name" value="VOC DOMAIN-CONTAINING PROTEIN"/>
    <property type="match status" value="1"/>
</dbReference>
<feature type="transmembrane region" description="Helical" evidence="1">
    <location>
        <begin position="172"/>
        <end position="198"/>
    </location>
</feature>
<reference evidence="3" key="1">
    <citation type="submission" date="2022-10" db="EMBL/GenBank/DDBJ databases">
        <title>Tapping the CABI collections for fungal endophytes: first genome assemblies for Collariella, Neodidymelliopsis, Ascochyta clinopodiicola, Didymella pomorum, Didymosphaeria variabile, Neocosmospora piperis and Neocucurbitaria cava.</title>
        <authorList>
            <person name="Hill R."/>
        </authorList>
    </citation>
    <scope>NUCLEOTIDE SEQUENCE</scope>
    <source>
        <strain evidence="3">IMI 356815</strain>
    </source>
</reference>
<dbReference type="InterPro" id="IPR029068">
    <property type="entry name" value="Glyas_Bleomycin-R_OHBP_Dase"/>
</dbReference>
<keyword evidence="4" id="KW-1185">Reference proteome</keyword>
<protein>
    <recommendedName>
        <fullName evidence="2">VOC domain-containing protein</fullName>
    </recommendedName>
</protein>
<keyword evidence="1" id="KW-0812">Transmembrane</keyword>
<evidence type="ECO:0000313" key="4">
    <source>
        <dbReference type="Proteomes" id="UP001140513"/>
    </source>
</evidence>
<evidence type="ECO:0000256" key="1">
    <source>
        <dbReference type="SAM" id="Phobius"/>
    </source>
</evidence>
<dbReference type="SUPFAM" id="SSF54593">
    <property type="entry name" value="Glyoxalase/Bleomycin resistance protein/Dihydroxybiphenyl dioxygenase"/>
    <property type="match status" value="1"/>
</dbReference>
<keyword evidence="1" id="KW-0472">Membrane</keyword>
<proteinExistence type="predicted"/>
<dbReference type="RefSeq" id="XP_056074306.1">
    <property type="nucleotide sequence ID" value="XM_056210833.1"/>
</dbReference>
<dbReference type="EMBL" id="JAPEUX010000002">
    <property type="protein sequence ID" value="KAJ4357447.1"/>
    <property type="molecule type" value="Genomic_DNA"/>
</dbReference>
<dbReference type="Pfam" id="PF00903">
    <property type="entry name" value="Glyoxalase"/>
    <property type="match status" value="1"/>
</dbReference>
<dbReference type="OrthoDB" id="3903561at2759"/>
<dbReference type="AlphaFoldDB" id="A0A9W8XQX5"/>
<name>A0A9W8XQX5_9PLEO</name>
<organism evidence="3 4">
    <name type="scientific">Didymosphaeria variabile</name>
    <dbReference type="NCBI Taxonomy" id="1932322"/>
    <lineage>
        <taxon>Eukaryota</taxon>
        <taxon>Fungi</taxon>
        <taxon>Dikarya</taxon>
        <taxon>Ascomycota</taxon>
        <taxon>Pezizomycotina</taxon>
        <taxon>Dothideomycetes</taxon>
        <taxon>Pleosporomycetidae</taxon>
        <taxon>Pleosporales</taxon>
        <taxon>Massarineae</taxon>
        <taxon>Didymosphaeriaceae</taxon>
        <taxon>Didymosphaeria</taxon>
    </lineage>
</organism>
<comment type="caution">
    <text evidence="3">The sequence shown here is derived from an EMBL/GenBank/DDBJ whole genome shotgun (WGS) entry which is preliminary data.</text>
</comment>
<keyword evidence="1" id="KW-1133">Transmembrane helix</keyword>
<dbReference type="Proteomes" id="UP001140513">
    <property type="component" value="Unassembled WGS sequence"/>
</dbReference>
<feature type="domain" description="VOC" evidence="2">
    <location>
        <begin position="343"/>
        <end position="493"/>
    </location>
</feature>
<dbReference type="GeneID" id="80905552"/>
<feature type="transmembrane region" description="Helical" evidence="1">
    <location>
        <begin position="282"/>
        <end position="300"/>
    </location>
</feature>